<evidence type="ECO:0008006" key="4">
    <source>
        <dbReference type="Google" id="ProtNLM"/>
    </source>
</evidence>
<dbReference type="RefSeq" id="WP_371940192.1">
    <property type="nucleotide sequence ID" value="NZ_JAXCEH010000004.1"/>
</dbReference>
<dbReference type="Proteomes" id="UP001569904">
    <property type="component" value="Unassembled WGS sequence"/>
</dbReference>
<evidence type="ECO:0000256" key="1">
    <source>
        <dbReference type="SAM" id="Phobius"/>
    </source>
</evidence>
<proteinExistence type="predicted"/>
<evidence type="ECO:0000313" key="3">
    <source>
        <dbReference type="Proteomes" id="UP001569904"/>
    </source>
</evidence>
<organism evidence="2 3">
    <name type="scientific">Actinomadura chokoriensis</name>
    <dbReference type="NCBI Taxonomy" id="454156"/>
    <lineage>
        <taxon>Bacteria</taxon>
        <taxon>Bacillati</taxon>
        <taxon>Actinomycetota</taxon>
        <taxon>Actinomycetes</taxon>
        <taxon>Streptosporangiales</taxon>
        <taxon>Thermomonosporaceae</taxon>
        <taxon>Actinomadura</taxon>
    </lineage>
</organism>
<keyword evidence="1" id="KW-0812">Transmembrane</keyword>
<keyword evidence="3" id="KW-1185">Reference proteome</keyword>
<gene>
    <name evidence="2" type="ORF">SM436_08865</name>
</gene>
<evidence type="ECO:0000313" key="2">
    <source>
        <dbReference type="EMBL" id="MFA1553798.1"/>
    </source>
</evidence>
<comment type="caution">
    <text evidence="2">The sequence shown here is derived from an EMBL/GenBank/DDBJ whole genome shotgun (WGS) entry which is preliminary data.</text>
</comment>
<keyword evidence="1" id="KW-1133">Transmembrane helix</keyword>
<keyword evidence="1" id="KW-0472">Membrane</keyword>
<feature type="transmembrane region" description="Helical" evidence="1">
    <location>
        <begin position="93"/>
        <end position="113"/>
    </location>
</feature>
<accession>A0ABV4QVT5</accession>
<dbReference type="EMBL" id="JAXCEH010000004">
    <property type="protein sequence ID" value="MFA1553798.1"/>
    <property type="molecule type" value="Genomic_DNA"/>
</dbReference>
<feature type="transmembrane region" description="Helical" evidence="1">
    <location>
        <begin position="55"/>
        <end position="73"/>
    </location>
</feature>
<name>A0ABV4QVT5_9ACTN</name>
<reference evidence="2 3" key="1">
    <citation type="submission" date="2023-11" db="EMBL/GenBank/DDBJ databases">
        <title>Actinomadura monticuli sp. nov., isolated from volcanic ash.</title>
        <authorList>
            <person name="Lee S.D."/>
            <person name="Yang H."/>
            <person name="Kim I.S."/>
        </authorList>
    </citation>
    <scope>NUCLEOTIDE SEQUENCE [LARGE SCALE GENOMIC DNA]</scope>
    <source>
        <strain evidence="2 3">DSM 45346</strain>
    </source>
</reference>
<sequence>MNDFTEAADALAEIERTQQRAYADQRLPVWHVPSVVLVGSAVGVGTELDGMPRTLLMTAAAVGLTTLTLMLSARTRIKFRPRTWTPQAGALMALWITSIFVIWGVVPLAAGAFTDSGVWQKTLAGLVTAGYTAATTRWAEDLVRARLAGKVVR</sequence>
<protein>
    <recommendedName>
        <fullName evidence="4">Holin</fullName>
    </recommendedName>
</protein>